<evidence type="ECO:0000313" key="3">
    <source>
        <dbReference type="Proteomes" id="UP000663829"/>
    </source>
</evidence>
<protein>
    <submittedName>
        <fullName evidence="1">Uncharacterized protein</fullName>
    </submittedName>
</protein>
<evidence type="ECO:0000313" key="2">
    <source>
        <dbReference type="EMBL" id="CAF4445591.1"/>
    </source>
</evidence>
<dbReference type="Proteomes" id="UP000681722">
    <property type="component" value="Unassembled WGS sequence"/>
</dbReference>
<feature type="non-terminal residue" evidence="1">
    <location>
        <position position="1"/>
    </location>
</feature>
<proteinExistence type="predicted"/>
<gene>
    <name evidence="1" type="ORF">GPM918_LOCUS40950</name>
    <name evidence="2" type="ORF">SRO942_LOCUS41947</name>
</gene>
<dbReference type="EMBL" id="CAJNOQ010031254">
    <property type="protein sequence ID" value="CAF1578995.1"/>
    <property type="molecule type" value="Genomic_DNA"/>
</dbReference>
<accession>A0A815Z5G3</accession>
<comment type="caution">
    <text evidence="1">The sequence shown here is derived from an EMBL/GenBank/DDBJ whole genome shotgun (WGS) entry which is preliminary data.</text>
</comment>
<dbReference type="AlphaFoldDB" id="A0A815Z5G3"/>
<name>A0A815Z5G3_9BILA</name>
<evidence type="ECO:0000313" key="1">
    <source>
        <dbReference type="EMBL" id="CAF1578995.1"/>
    </source>
</evidence>
<dbReference type="EMBL" id="CAJOBC010097183">
    <property type="protein sequence ID" value="CAF4445591.1"/>
    <property type="molecule type" value="Genomic_DNA"/>
</dbReference>
<keyword evidence="3" id="KW-1185">Reference proteome</keyword>
<organism evidence="1 3">
    <name type="scientific">Didymodactylos carnosus</name>
    <dbReference type="NCBI Taxonomy" id="1234261"/>
    <lineage>
        <taxon>Eukaryota</taxon>
        <taxon>Metazoa</taxon>
        <taxon>Spiralia</taxon>
        <taxon>Gnathifera</taxon>
        <taxon>Rotifera</taxon>
        <taxon>Eurotatoria</taxon>
        <taxon>Bdelloidea</taxon>
        <taxon>Philodinida</taxon>
        <taxon>Philodinidae</taxon>
        <taxon>Didymodactylos</taxon>
    </lineage>
</organism>
<reference evidence="1" key="1">
    <citation type="submission" date="2021-02" db="EMBL/GenBank/DDBJ databases">
        <authorList>
            <person name="Nowell W R."/>
        </authorList>
    </citation>
    <scope>NUCLEOTIDE SEQUENCE</scope>
</reference>
<sequence length="144" mass="16601">IKHMNAGSLGHKYLTIKSVNENDIYKRQTRSKRHLLNDIVDDDETTTEPVRRHTLDSTRSAFINHDAVPGVSSISYGGTPMGDRIVRMEHRLPNNSKFANEDGKIIRLDSKKCVVFMCRSKLCHRRYEQNVSQTNVLLPRCRSY</sequence>
<dbReference type="Proteomes" id="UP000663829">
    <property type="component" value="Unassembled WGS sequence"/>
</dbReference>